<feature type="region of interest" description="Disordered" evidence="1">
    <location>
        <begin position="289"/>
        <end position="331"/>
    </location>
</feature>
<dbReference type="AlphaFoldDB" id="A0A8T0ING3"/>
<name>A0A8T0ING3_CERPU</name>
<proteinExistence type="predicted"/>
<feature type="compositionally biased region" description="Basic and acidic residues" evidence="1">
    <location>
        <begin position="240"/>
        <end position="254"/>
    </location>
</feature>
<keyword evidence="4" id="KW-1185">Reference proteome</keyword>
<comment type="caution">
    <text evidence="3">The sequence shown here is derived from an EMBL/GenBank/DDBJ whole genome shotgun (WGS) entry which is preliminary data.</text>
</comment>
<accession>A0A8T0ING3</accession>
<feature type="region of interest" description="Disordered" evidence="1">
    <location>
        <begin position="163"/>
        <end position="193"/>
    </location>
</feature>
<feature type="compositionally biased region" description="Basic and acidic residues" evidence="1">
    <location>
        <begin position="69"/>
        <end position="91"/>
    </location>
</feature>
<reference evidence="3" key="1">
    <citation type="submission" date="2020-06" db="EMBL/GenBank/DDBJ databases">
        <title>WGS assembly of Ceratodon purpureus strain R40.</title>
        <authorList>
            <person name="Carey S.B."/>
            <person name="Jenkins J."/>
            <person name="Shu S."/>
            <person name="Lovell J.T."/>
            <person name="Sreedasyam A."/>
            <person name="Maumus F."/>
            <person name="Tiley G.P."/>
            <person name="Fernandez-Pozo N."/>
            <person name="Barry K."/>
            <person name="Chen C."/>
            <person name="Wang M."/>
            <person name="Lipzen A."/>
            <person name="Daum C."/>
            <person name="Saski C.A."/>
            <person name="Payton A.C."/>
            <person name="Mcbreen J.C."/>
            <person name="Conrad R.E."/>
            <person name="Kollar L.M."/>
            <person name="Olsson S."/>
            <person name="Huttunen S."/>
            <person name="Landis J.B."/>
            <person name="Wickett N.J."/>
            <person name="Johnson M.G."/>
            <person name="Rensing S.A."/>
            <person name="Grimwood J."/>
            <person name="Schmutz J."/>
            <person name="Mcdaniel S.F."/>
        </authorList>
    </citation>
    <scope>NUCLEOTIDE SEQUENCE</scope>
    <source>
        <strain evidence="3">R40</strain>
    </source>
</reference>
<dbReference type="PANTHER" id="PTHR35280">
    <property type="entry name" value="F17L21.9"/>
    <property type="match status" value="1"/>
</dbReference>
<evidence type="ECO:0000256" key="2">
    <source>
        <dbReference type="SAM" id="Phobius"/>
    </source>
</evidence>
<evidence type="ECO:0000313" key="3">
    <source>
        <dbReference type="EMBL" id="KAG0584742.1"/>
    </source>
</evidence>
<dbReference type="Proteomes" id="UP000822688">
    <property type="component" value="Chromosome 3"/>
</dbReference>
<dbReference type="PANTHER" id="PTHR35280:SF1">
    <property type="entry name" value="F17L21.9"/>
    <property type="match status" value="1"/>
</dbReference>
<keyword evidence="2" id="KW-0472">Membrane</keyword>
<feature type="region of interest" description="Disordered" evidence="1">
    <location>
        <begin position="386"/>
        <end position="418"/>
    </location>
</feature>
<dbReference type="EMBL" id="CM026423">
    <property type="protein sequence ID" value="KAG0584742.1"/>
    <property type="molecule type" value="Genomic_DNA"/>
</dbReference>
<keyword evidence="2" id="KW-1133">Transmembrane helix</keyword>
<keyword evidence="2" id="KW-0812">Transmembrane</keyword>
<feature type="compositionally biased region" description="Basic and acidic residues" evidence="1">
    <location>
        <begin position="303"/>
        <end position="320"/>
    </location>
</feature>
<feature type="region of interest" description="Disordered" evidence="1">
    <location>
        <begin position="214"/>
        <end position="254"/>
    </location>
</feature>
<evidence type="ECO:0000256" key="1">
    <source>
        <dbReference type="SAM" id="MobiDB-lite"/>
    </source>
</evidence>
<organism evidence="3 4">
    <name type="scientific">Ceratodon purpureus</name>
    <name type="common">Fire moss</name>
    <name type="synonym">Dicranum purpureum</name>
    <dbReference type="NCBI Taxonomy" id="3225"/>
    <lineage>
        <taxon>Eukaryota</taxon>
        <taxon>Viridiplantae</taxon>
        <taxon>Streptophyta</taxon>
        <taxon>Embryophyta</taxon>
        <taxon>Bryophyta</taxon>
        <taxon>Bryophytina</taxon>
        <taxon>Bryopsida</taxon>
        <taxon>Dicranidae</taxon>
        <taxon>Pseudoditrichales</taxon>
        <taxon>Ditrichaceae</taxon>
        <taxon>Ceratodon</taxon>
    </lineage>
</organism>
<feature type="compositionally biased region" description="Low complexity" evidence="1">
    <location>
        <begin position="224"/>
        <end position="235"/>
    </location>
</feature>
<feature type="region of interest" description="Disordered" evidence="1">
    <location>
        <begin position="69"/>
        <end position="133"/>
    </location>
</feature>
<evidence type="ECO:0000313" key="4">
    <source>
        <dbReference type="Proteomes" id="UP000822688"/>
    </source>
</evidence>
<feature type="transmembrane region" description="Helical" evidence="2">
    <location>
        <begin position="345"/>
        <end position="364"/>
    </location>
</feature>
<sequence>MSDLATLAMEKALRNLANPHSEMNNTGLKNEESYGFNDKDFLRDLKTDQKPFAKRDAADLFTASALASDKDGKLTEREKSLPSAFHSREGFGDSAHAAGGLSNSEDHRPNLSMTVSGPLNADRSVGSDSETDRDSTIFLGHCAKEDLDLVENAILRLLREDMRASSEQNDHGATKVKDAPGMDEHLEGSEVSSAGSVDLQLLSRLLDQIQTLRDQKHQHQQVGRAARSTSRSSRSVWDICKQRNDKDRRVKKDDLKKAVDAATQAAKSAADAAKVASSLANKNSEAVNKLLHSVNPSSSRTTSKQEKKEEKDKQSAHPDSSDSDEASDSEETKKIAKKIVSQNRYTHVVLGLMFVSSFVWRYIVVKVAKRVRNKVSDPWGYVQGKFTDNFKGPDKAEEELEKSEESSSSNGLPQKLKL</sequence>
<gene>
    <name evidence="3" type="ORF">KC19_3G231200</name>
</gene>
<feature type="compositionally biased region" description="Basic and acidic residues" evidence="1">
    <location>
        <begin position="163"/>
        <end position="188"/>
    </location>
</feature>
<protein>
    <submittedName>
        <fullName evidence="3">Uncharacterized protein</fullName>
    </submittedName>
</protein>